<reference evidence="4" key="1">
    <citation type="journal article" date="2019" name="Int. J. Syst. Evol. Microbiol.">
        <title>The Global Catalogue of Microorganisms (GCM) 10K type strain sequencing project: providing services to taxonomists for standard genome sequencing and annotation.</title>
        <authorList>
            <consortium name="The Broad Institute Genomics Platform"/>
            <consortium name="The Broad Institute Genome Sequencing Center for Infectious Disease"/>
            <person name="Wu L."/>
            <person name="Ma J."/>
        </authorList>
    </citation>
    <scope>NUCLEOTIDE SEQUENCE [LARGE SCALE GENOMIC DNA]</scope>
    <source>
        <strain evidence="4">KCTC 42585</strain>
    </source>
</reference>
<evidence type="ECO:0000313" key="4">
    <source>
        <dbReference type="Proteomes" id="UP001597468"/>
    </source>
</evidence>
<keyword evidence="4" id="KW-1185">Reference proteome</keyword>
<protein>
    <submittedName>
        <fullName evidence="3">DUF4168 domain-containing protein</fullName>
    </submittedName>
</protein>
<dbReference type="RefSeq" id="WP_380748560.1">
    <property type="nucleotide sequence ID" value="NZ_JBHULT010000006.1"/>
</dbReference>
<comment type="caution">
    <text evidence="3">The sequence shown here is derived from an EMBL/GenBank/DDBJ whole genome shotgun (WGS) entry which is preliminary data.</text>
</comment>
<dbReference type="Proteomes" id="UP001597468">
    <property type="component" value="Unassembled WGS sequence"/>
</dbReference>
<dbReference type="EMBL" id="JBHULT010000006">
    <property type="protein sequence ID" value="MFD2516966.1"/>
    <property type="molecule type" value="Genomic_DNA"/>
</dbReference>
<feature type="chain" id="PRO_5047344885" evidence="1">
    <location>
        <begin position="25"/>
        <end position="159"/>
    </location>
</feature>
<sequence>MFRSKKLAGFLLTLTLMGTTAVFAQTPQLPQQQEQQKVEVTDAEMNKFAKAFQGIRVIGQQSQQEMVQVVQNGGMKIERFNKIHEATLNPNLEVEATTEEKTQHKEIISKLEVMQASLQEQMEKVITDAGLSLERYEQIAMGLQNDPELQQRLQAVLQG</sequence>
<evidence type="ECO:0000259" key="2">
    <source>
        <dbReference type="Pfam" id="PF13767"/>
    </source>
</evidence>
<keyword evidence="1" id="KW-0732">Signal</keyword>
<feature type="signal peptide" evidence="1">
    <location>
        <begin position="1"/>
        <end position="24"/>
    </location>
</feature>
<evidence type="ECO:0000256" key="1">
    <source>
        <dbReference type="SAM" id="SignalP"/>
    </source>
</evidence>
<dbReference type="InterPro" id="IPR025433">
    <property type="entry name" value="DUF4168"/>
</dbReference>
<name>A0ABW5IV44_9FLAO</name>
<feature type="domain" description="DUF4168" evidence="2">
    <location>
        <begin position="42"/>
        <end position="152"/>
    </location>
</feature>
<proteinExistence type="predicted"/>
<evidence type="ECO:0000313" key="3">
    <source>
        <dbReference type="EMBL" id="MFD2516966.1"/>
    </source>
</evidence>
<accession>A0ABW5IV44</accession>
<organism evidence="3 4">
    <name type="scientific">Salinimicrobium flavum</name>
    <dbReference type="NCBI Taxonomy" id="1737065"/>
    <lineage>
        <taxon>Bacteria</taxon>
        <taxon>Pseudomonadati</taxon>
        <taxon>Bacteroidota</taxon>
        <taxon>Flavobacteriia</taxon>
        <taxon>Flavobacteriales</taxon>
        <taxon>Flavobacteriaceae</taxon>
        <taxon>Salinimicrobium</taxon>
    </lineage>
</organism>
<gene>
    <name evidence="3" type="ORF">ACFSTG_03600</name>
</gene>
<dbReference type="Pfam" id="PF13767">
    <property type="entry name" value="DUF4168"/>
    <property type="match status" value="1"/>
</dbReference>